<accession>A0A653FZ07</accession>
<keyword evidence="2" id="KW-1185">Reference proteome</keyword>
<sequence>MHFTQDPIAFFQINLANSADMTDRKDSVEILASIVGAVEAEKIARKHGLSNPYYFSVLKK</sequence>
<reference evidence="1 2" key="1">
    <citation type="submission" date="2020-02" db="EMBL/GenBank/DDBJ databases">
        <authorList>
            <person name="Petit M.-A."/>
            <person name="Lossouarn J."/>
        </authorList>
    </citation>
    <scope>NUCLEOTIDE SEQUENCE [LARGE SCALE GENOMIC DNA]</scope>
</reference>
<evidence type="ECO:0000313" key="1">
    <source>
        <dbReference type="EMBL" id="VUF55099.1"/>
    </source>
</evidence>
<name>A0A653FZ07_9CAUD</name>
<dbReference type="EMBL" id="LR597656">
    <property type="protein sequence ID" value="VUF55099.1"/>
    <property type="molecule type" value="Genomic_DNA"/>
</dbReference>
<proteinExistence type="predicted"/>
<organism evidence="1 2">
    <name type="scientific">Escherichia phage Stevie_ev116</name>
    <dbReference type="NCBI Taxonomy" id="2695840"/>
    <lineage>
        <taxon>Viruses</taxon>
        <taxon>Duplodnaviria</taxon>
        <taxon>Heunggongvirae</taxon>
        <taxon>Uroviricota</taxon>
        <taxon>Caudoviricetes</taxon>
        <taxon>Drexlerviridae</taxon>
        <taxon>Tempevirinae</taxon>
        <taxon>Tlsvirus</taxon>
        <taxon>Tlsvirus stevie116</taxon>
    </lineage>
</organism>
<protein>
    <submittedName>
        <fullName evidence="1">Uncharacterized protein</fullName>
    </submittedName>
</protein>
<dbReference type="Proteomes" id="UP000424941">
    <property type="component" value="Chromosome"/>
</dbReference>
<evidence type="ECO:0000313" key="2">
    <source>
        <dbReference type="Proteomes" id="UP000424941"/>
    </source>
</evidence>